<dbReference type="AlphaFoldDB" id="A0A0W0GBC6"/>
<reference evidence="2 3" key="1">
    <citation type="submission" date="2015-12" db="EMBL/GenBank/DDBJ databases">
        <title>Draft genome sequence of Moniliophthora roreri, the causal agent of frosty pod rot of cacao.</title>
        <authorList>
            <person name="Aime M.C."/>
            <person name="Diaz-Valderrama J.R."/>
            <person name="Kijpornyongpan T."/>
            <person name="Phillips-Mora W."/>
        </authorList>
    </citation>
    <scope>NUCLEOTIDE SEQUENCE [LARGE SCALE GENOMIC DNA]</scope>
    <source>
        <strain evidence="2 3">MCA 2952</strain>
    </source>
</reference>
<dbReference type="EMBL" id="LATX01002334">
    <property type="protein sequence ID" value="KTB31327.1"/>
    <property type="molecule type" value="Genomic_DNA"/>
</dbReference>
<evidence type="ECO:0000313" key="1">
    <source>
        <dbReference type="EMBL" id="KTB31327.1"/>
    </source>
</evidence>
<proteinExistence type="predicted"/>
<dbReference type="EMBL" id="LATX01000588">
    <property type="protein sequence ID" value="KTB45860.1"/>
    <property type="molecule type" value="Genomic_DNA"/>
</dbReference>
<dbReference type="Proteomes" id="UP000054988">
    <property type="component" value="Unassembled WGS sequence"/>
</dbReference>
<protein>
    <submittedName>
        <fullName evidence="2">Uncharacterized protein</fullName>
    </submittedName>
</protein>
<sequence length="23" mass="2563">MAQAELLTPLHLTVGNLQCLKLR</sequence>
<organism evidence="2 3">
    <name type="scientific">Moniliophthora roreri</name>
    <name type="common">Frosty pod rot fungus</name>
    <name type="synonym">Monilia roreri</name>
    <dbReference type="NCBI Taxonomy" id="221103"/>
    <lineage>
        <taxon>Eukaryota</taxon>
        <taxon>Fungi</taxon>
        <taxon>Dikarya</taxon>
        <taxon>Basidiomycota</taxon>
        <taxon>Agaricomycotina</taxon>
        <taxon>Agaricomycetes</taxon>
        <taxon>Agaricomycetidae</taxon>
        <taxon>Agaricales</taxon>
        <taxon>Marasmiineae</taxon>
        <taxon>Marasmiaceae</taxon>
        <taxon>Moniliophthora</taxon>
    </lineage>
</organism>
<accession>A0A0W0GBC6</accession>
<evidence type="ECO:0000313" key="2">
    <source>
        <dbReference type="EMBL" id="KTB45860.1"/>
    </source>
</evidence>
<gene>
    <name evidence="2" type="ORF">WG66_1563</name>
    <name evidence="1" type="ORF">WG66_16098</name>
</gene>
<name>A0A0W0GBC6_MONRR</name>
<comment type="caution">
    <text evidence="2">The sequence shown here is derived from an EMBL/GenBank/DDBJ whole genome shotgun (WGS) entry which is preliminary data.</text>
</comment>
<evidence type="ECO:0000313" key="3">
    <source>
        <dbReference type="Proteomes" id="UP000054988"/>
    </source>
</evidence>